<dbReference type="GO" id="GO:0006906">
    <property type="term" value="P:vesicle fusion"/>
    <property type="evidence" value="ECO:0007669"/>
    <property type="project" value="TreeGrafter"/>
</dbReference>
<keyword evidence="2" id="KW-0175">Coiled coil</keyword>
<sequence>MPLFKKKPEVIPPVAPPESSAPSYRSNTSTYAPSTYSNNQSTYSDNNTLVDKYSRSKGIGDVYSRGGGQVDQDRNELFAGYNAAKANSGRFYDGPTLKEATPGEENEEDVEGIKQQTRYVKQESVNSTRNALRLAREAEETARNTLTRLGDQSEKLANTERHLDVSKGHSQRAADKTDELKQLNRSIFRPVITFNKDAKRAAQEAKVQARYEEEREERERSMMDVRETQNRLGRIGSYGRGGDDEEELLGNGSSRFRPQDKKEQRKRYQFEATASDDEIEDELDQNLDEIGDVAKRLKALATGMGEEVERQTGRIEVISDKAGKLDQRIFSNTERLKRIK</sequence>
<dbReference type="CDD" id="cd15886">
    <property type="entry name" value="SNARE_SEC9N"/>
    <property type="match status" value="1"/>
</dbReference>
<gene>
    <name evidence="5" type="ORF">CPB83DRAFT_876838</name>
</gene>
<proteinExistence type="inferred from homology"/>
<feature type="region of interest" description="Disordered" evidence="3">
    <location>
        <begin position="233"/>
        <end position="277"/>
    </location>
</feature>
<feature type="domain" description="T-SNARE coiled-coil homology" evidence="4">
    <location>
        <begin position="277"/>
        <end position="339"/>
    </location>
</feature>
<dbReference type="CDD" id="cd15857">
    <property type="entry name" value="SNARE_SEC9C"/>
    <property type="match status" value="1"/>
</dbReference>
<comment type="similarity">
    <text evidence="1">Belongs to the SNAP-25 family.</text>
</comment>
<dbReference type="Gene3D" id="1.20.5.110">
    <property type="match status" value="2"/>
</dbReference>
<dbReference type="GO" id="GO:0019905">
    <property type="term" value="F:syntaxin binding"/>
    <property type="evidence" value="ECO:0007669"/>
    <property type="project" value="TreeGrafter"/>
</dbReference>
<dbReference type="GO" id="GO:0006887">
    <property type="term" value="P:exocytosis"/>
    <property type="evidence" value="ECO:0007669"/>
    <property type="project" value="TreeGrafter"/>
</dbReference>
<dbReference type="Proteomes" id="UP000807306">
    <property type="component" value="Unassembled WGS sequence"/>
</dbReference>
<dbReference type="InterPro" id="IPR000727">
    <property type="entry name" value="T_SNARE_dom"/>
</dbReference>
<accession>A0A9P6JNA5</accession>
<evidence type="ECO:0000259" key="4">
    <source>
        <dbReference type="PROSITE" id="PS50192"/>
    </source>
</evidence>
<organism evidence="5 6">
    <name type="scientific">Crepidotus variabilis</name>
    <dbReference type="NCBI Taxonomy" id="179855"/>
    <lineage>
        <taxon>Eukaryota</taxon>
        <taxon>Fungi</taxon>
        <taxon>Dikarya</taxon>
        <taxon>Basidiomycota</taxon>
        <taxon>Agaricomycotina</taxon>
        <taxon>Agaricomycetes</taxon>
        <taxon>Agaricomycetidae</taxon>
        <taxon>Agaricales</taxon>
        <taxon>Agaricineae</taxon>
        <taxon>Crepidotaceae</taxon>
        <taxon>Crepidotus</taxon>
    </lineage>
</organism>
<reference evidence="5" key="1">
    <citation type="submission" date="2020-11" db="EMBL/GenBank/DDBJ databases">
        <authorList>
            <consortium name="DOE Joint Genome Institute"/>
            <person name="Ahrendt S."/>
            <person name="Riley R."/>
            <person name="Andreopoulos W."/>
            <person name="Labutti K."/>
            <person name="Pangilinan J."/>
            <person name="Ruiz-Duenas F.J."/>
            <person name="Barrasa J.M."/>
            <person name="Sanchez-Garcia M."/>
            <person name="Camarero S."/>
            <person name="Miyauchi S."/>
            <person name="Serrano A."/>
            <person name="Linde D."/>
            <person name="Babiker R."/>
            <person name="Drula E."/>
            <person name="Ayuso-Fernandez I."/>
            <person name="Pacheco R."/>
            <person name="Padilla G."/>
            <person name="Ferreira P."/>
            <person name="Barriuso J."/>
            <person name="Kellner H."/>
            <person name="Castanera R."/>
            <person name="Alfaro M."/>
            <person name="Ramirez L."/>
            <person name="Pisabarro A.G."/>
            <person name="Kuo A."/>
            <person name="Tritt A."/>
            <person name="Lipzen A."/>
            <person name="He G."/>
            <person name="Yan M."/>
            <person name="Ng V."/>
            <person name="Cullen D."/>
            <person name="Martin F."/>
            <person name="Rosso M.-N."/>
            <person name="Henrissat B."/>
            <person name="Hibbett D."/>
            <person name="Martinez A.T."/>
            <person name="Grigoriev I.V."/>
        </authorList>
    </citation>
    <scope>NUCLEOTIDE SEQUENCE</scope>
    <source>
        <strain evidence="5">CBS 506.95</strain>
    </source>
</reference>
<dbReference type="OrthoDB" id="18679at2759"/>
<dbReference type="EMBL" id="MU157871">
    <property type="protein sequence ID" value="KAF9526429.1"/>
    <property type="molecule type" value="Genomic_DNA"/>
</dbReference>
<name>A0A9P6JNA5_9AGAR</name>
<protein>
    <submittedName>
        <fullName evidence="5">Protein transporter SEC9</fullName>
    </submittedName>
</protein>
<dbReference type="AlphaFoldDB" id="A0A9P6JNA5"/>
<feature type="region of interest" description="Disordered" evidence="3">
    <location>
        <begin position="88"/>
        <end position="112"/>
    </location>
</feature>
<dbReference type="PANTHER" id="PTHR19305">
    <property type="entry name" value="SYNAPTOSOMAL ASSOCIATED PROTEIN"/>
    <property type="match status" value="1"/>
</dbReference>
<dbReference type="PROSITE" id="PS50192">
    <property type="entry name" value="T_SNARE"/>
    <property type="match status" value="1"/>
</dbReference>
<evidence type="ECO:0000256" key="1">
    <source>
        <dbReference type="ARBA" id="ARBA00009480"/>
    </source>
</evidence>
<feature type="compositionally biased region" description="Basic and acidic residues" evidence="3">
    <location>
        <begin position="257"/>
        <end position="269"/>
    </location>
</feature>
<evidence type="ECO:0000313" key="5">
    <source>
        <dbReference type="EMBL" id="KAF9526429.1"/>
    </source>
</evidence>
<dbReference type="GO" id="GO:0005886">
    <property type="term" value="C:plasma membrane"/>
    <property type="evidence" value="ECO:0007669"/>
    <property type="project" value="TreeGrafter"/>
</dbReference>
<dbReference type="GO" id="GO:0005484">
    <property type="term" value="F:SNAP receptor activity"/>
    <property type="evidence" value="ECO:0007669"/>
    <property type="project" value="TreeGrafter"/>
</dbReference>
<evidence type="ECO:0000256" key="2">
    <source>
        <dbReference type="SAM" id="Coils"/>
    </source>
</evidence>
<comment type="caution">
    <text evidence="5">The sequence shown here is derived from an EMBL/GenBank/DDBJ whole genome shotgun (WGS) entry which is preliminary data.</text>
</comment>
<evidence type="ECO:0000256" key="3">
    <source>
        <dbReference type="SAM" id="MobiDB-lite"/>
    </source>
</evidence>
<keyword evidence="6" id="KW-1185">Reference proteome</keyword>
<dbReference type="SUPFAM" id="SSF58038">
    <property type="entry name" value="SNARE fusion complex"/>
    <property type="match status" value="2"/>
</dbReference>
<dbReference type="PANTHER" id="PTHR19305:SF9">
    <property type="entry name" value="SYNAPTOSOMAL-ASSOCIATED PROTEIN 29"/>
    <property type="match status" value="1"/>
</dbReference>
<feature type="compositionally biased region" description="Polar residues" evidence="3">
    <location>
        <begin position="24"/>
        <end position="48"/>
    </location>
</feature>
<dbReference type="SMART" id="SM00397">
    <property type="entry name" value="t_SNARE"/>
    <property type="match status" value="2"/>
</dbReference>
<feature type="coiled-coil region" evidence="2">
    <location>
        <begin position="195"/>
        <end position="231"/>
    </location>
</feature>
<evidence type="ECO:0000313" key="6">
    <source>
        <dbReference type="Proteomes" id="UP000807306"/>
    </source>
</evidence>
<dbReference type="GO" id="GO:0031201">
    <property type="term" value="C:SNARE complex"/>
    <property type="evidence" value="ECO:0007669"/>
    <property type="project" value="TreeGrafter"/>
</dbReference>
<feature type="region of interest" description="Disordered" evidence="3">
    <location>
        <begin position="1"/>
        <end position="48"/>
    </location>
</feature>